<accession>A0A0M3IFR4</accession>
<name>A0A0M3IFR4_ASCLU</name>
<evidence type="ECO:0000313" key="1">
    <source>
        <dbReference type="Proteomes" id="UP000036681"/>
    </source>
</evidence>
<sequence>MSIDLSPLKHLSKLRLHMQNCTHKICSYPKCSISKYLEMTRRRFFVRITMSIPRGKQHSCTIECANQPYQPRRCNHLSKLRLHMQNCTHKICSYPKCSISKYLEMTRRRFFVRITMSIPRGKQHSCTIECANQPCQPRRCNHNIYEALIPIAPWRWNYAKRPSWNLKSKKKSANFEWRLKPFRIHQRLYFLYLLRPINSTPFVGFIRENYCRRFIIGHDQKPEQNHRLT</sequence>
<proteinExistence type="predicted"/>
<organism evidence="1 2">
    <name type="scientific">Ascaris lumbricoides</name>
    <name type="common">Giant roundworm</name>
    <dbReference type="NCBI Taxonomy" id="6252"/>
    <lineage>
        <taxon>Eukaryota</taxon>
        <taxon>Metazoa</taxon>
        <taxon>Ecdysozoa</taxon>
        <taxon>Nematoda</taxon>
        <taxon>Chromadorea</taxon>
        <taxon>Rhabditida</taxon>
        <taxon>Spirurina</taxon>
        <taxon>Ascaridomorpha</taxon>
        <taxon>Ascaridoidea</taxon>
        <taxon>Ascarididae</taxon>
        <taxon>Ascaris</taxon>
    </lineage>
</organism>
<keyword evidence="1" id="KW-1185">Reference proteome</keyword>
<dbReference type="AlphaFoldDB" id="A0A0M3IFR4"/>
<protein>
    <submittedName>
        <fullName evidence="2">TAZ-type domain-containing protein</fullName>
    </submittedName>
</protein>
<reference evidence="2" key="1">
    <citation type="submission" date="2017-02" db="UniProtKB">
        <authorList>
            <consortium name="WormBaseParasite"/>
        </authorList>
    </citation>
    <scope>IDENTIFICATION</scope>
</reference>
<evidence type="ECO:0000313" key="2">
    <source>
        <dbReference type="WBParaSite" id="ALUE_0001707501-mRNA-1"/>
    </source>
</evidence>
<dbReference type="WBParaSite" id="ALUE_0001707501-mRNA-1">
    <property type="protein sequence ID" value="ALUE_0001707501-mRNA-1"/>
    <property type="gene ID" value="ALUE_0001707501"/>
</dbReference>
<dbReference type="Proteomes" id="UP000036681">
    <property type="component" value="Unplaced"/>
</dbReference>